<dbReference type="Proteomes" id="UP000639973">
    <property type="component" value="Unassembled WGS sequence"/>
</dbReference>
<proteinExistence type="predicted"/>
<comment type="caution">
    <text evidence="1">The sequence shown here is derived from an EMBL/GenBank/DDBJ whole genome shotgun (WGS) entry which is preliminary data.</text>
</comment>
<reference evidence="2" key="1">
    <citation type="journal article" date="2019" name="Int. J. Syst. Evol. Microbiol.">
        <title>The Global Catalogue of Microorganisms (GCM) 10K type strain sequencing project: providing services to taxonomists for standard genome sequencing and annotation.</title>
        <authorList>
            <consortium name="The Broad Institute Genomics Platform"/>
            <consortium name="The Broad Institute Genome Sequencing Center for Infectious Disease"/>
            <person name="Wu L."/>
            <person name="Ma J."/>
        </authorList>
    </citation>
    <scope>NUCLEOTIDE SEQUENCE [LARGE SCALE GENOMIC DNA]</scope>
    <source>
        <strain evidence="2">JCM 15442</strain>
    </source>
</reference>
<protein>
    <submittedName>
        <fullName evidence="1">Uncharacterized protein</fullName>
    </submittedName>
</protein>
<keyword evidence="2" id="KW-1185">Reference proteome</keyword>
<evidence type="ECO:0000313" key="2">
    <source>
        <dbReference type="Proteomes" id="UP000639973"/>
    </source>
</evidence>
<name>A0ABQ2G715_9DEIO</name>
<accession>A0ABQ2G715</accession>
<organism evidence="1 2">
    <name type="scientific">Deinococcus aerolatus</name>
    <dbReference type="NCBI Taxonomy" id="522487"/>
    <lineage>
        <taxon>Bacteria</taxon>
        <taxon>Thermotogati</taxon>
        <taxon>Deinococcota</taxon>
        <taxon>Deinococci</taxon>
        <taxon>Deinococcales</taxon>
        <taxon>Deinococcaceae</taxon>
        <taxon>Deinococcus</taxon>
    </lineage>
</organism>
<sequence>MQASSSAPFRPNSHAVRWAVPIHSKKRFFFPRRLYKQVADRAYQESPLIVLAAETNIRAVRSNLQGASAAACNPMRSFGFTGTLWRELSKE</sequence>
<dbReference type="EMBL" id="BMOL01000005">
    <property type="protein sequence ID" value="GGL78202.1"/>
    <property type="molecule type" value="Genomic_DNA"/>
</dbReference>
<gene>
    <name evidence="1" type="ORF">GCM10010840_15050</name>
</gene>
<evidence type="ECO:0000313" key="1">
    <source>
        <dbReference type="EMBL" id="GGL78202.1"/>
    </source>
</evidence>